<name>A0A9D5NZP5_XYLRU</name>
<gene>
    <name evidence="1" type="ORF">E7101_04125</name>
</gene>
<proteinExistence type="predicted"/>
<protein>
    <submittedName>
        <fullName evidence="1">Uncharacterized protein</fullName>
    </submittedName>
</protein>
<sequence length="82" mass="9414">MKSMTGNVPSGKYPDAYWMARNDGLCLCRNLGNSLIEAKTFITWDMAGYDQKEIVFNGQQFILKNGFEVSFPEENFEEFLSE</sequence>
<organism evidence="1 2">
    <name type="scientific">Xylanibacter ruminicola</name>
    <name type="common">Prevotella ruminicola</name>
    <dbReference type="NCBI Taxonomy" id="839"/>
    <lineage>
        <taxon>Bacteria</taxon>
        <taxon>Pseudomonadati</taxon>
        <taxon>Bacteroidota</taxon>
        <taxon>Bacteroidia</taxon>
        <taxon>Bacteroidales</taxon>
        <taxon>Prevotellaceae</taxon>
        <taxon>Xylanibacter</taxon>
    </lineage>
</organism>
<reference evidence="1" key="1">
    <citation type="submission" date="2019-04" db="EMBL/GenBank/DDBJ databases">
        <title>Evolution of Biomass-Degrading Anaerobic Consortia Revealed by Metagenomics.</title>
        <authorList>
            <person name="Peng X."/>
        </authorList>
    </citation>
    <scope>NUCLEOTIDE SEQUENCE</scope>
    <source>
        <strain evidence="1">SIG140</strain>
    </source>
</reference>
<dbReference type="Proteomes" id="UP000806522">
    <property type="component" value="Unassembled WGS sequence"/>
</dbReference>
<accession>A0A9D5NZP5</accession>
<evidence type="ECO:0000313" key="2">
    <source>
        <dbReference type="Proteomes" id="UP000806522"/>
    </source>
</evidence>
<dbReference type="AlphaFoldDB" id="A0A9D5NZP5"/>
<dbReference type="EMBL" id="SUYC01000003">
    <property type="protein sequence ID" value="MBE6270119.1"/>
    <property type="molecule type" value="Genomic_DNA"/>
</dbReference>
<comment type="caution">
    <text evidence="1">The sequence shown here is derived from an EMBL/GenBank/DDBJ whole genome shotgun (WGS) entry which is preliminary data.</text>
</comment>
<evidence type="ECO:0000313" key="1">
    <source>
        <dbReference type="EMBL" id="MBE6270119.1"/>
    </source>
</evidence>